<evidence type="ECO:0000313" key="1">
    <source>
        <dbReference type="EMBL" id="KAI9510688.1"/>
    </source>
</evidence>
<accession>A0ACC0UGC7</accession>
<dbReference type="EMBL" id="JAGFNK010000036">
    <property type="protein sequence ID" value="KAI9510688.1"/>
    <property type="molecule type" value="Genomic_DNA"/>
</dbReference>
<organism evidence="1 2">
    <name type="scientific">Russula earlei</name>
    <dbReference type="NCBI Taxonomy" id="71964"/>
    <lineage>
        <taxon>Eukaryota</taxon>
        <taxon>Fungi</taxon>
        <taxon>Dikarya</taxon>
        <taxon>Basidiomycota</taxon>
        <taxon>Agaricomycotina</taxon>
        <taxon>Agaricomycetes</taxon>
        <taxon>Russulales</taxon>
        <taxon>Russulaceae</taxon>
        <taxon>Russula</taxon>
    </lineage>
</organism>
<name>A0ACC0UGC7_9AGAM</name>
<reference evidence="1" key="1">
    <citation type="submission" date="2021-03" db="EMBL/GenBank/DDBJ databases">
        <title>Evolutionary priming and transition to the ectomycorrhizal habit in an iconic lineage of mushroom-forming fungi: is preadaptation a requirement?</title>
        <authorList>
            <consortium name="DOE Joint Genome Institute"/>
            <person name="Looney B.P."/>
            <person name="Miyauchi S."/>
            <person name="Morin E."/>
            <person name="Drula E."/>
            <person name="Courty P.E."/>
            <person name="Chicoki N."/>
            <person name="Fauchery L."/>
            <person name="Kohler A."/>
            <person name="Kuo A."/>
            <person name="LaButti K."/>
            <person name="Pangilinan J."/>
            <person name="Lipzen A."/>
            <person name="Riley R."/>
            <person name="Andreopoulos W."/>
            <person name="He G."/>
            <person name="Johnson J."/>
            <person name="Barry K.W."/>
            <person name="Grigoriev I.V."/>
            <person name="Nagy L."/>
            <person name="Hibbett D."/>
            <person name="Henrissat B."/>
            <person name="Matheny P.B."/>
            <person name="Labbe J."/>
            <person name="Martin A.F."/>
        </authorList>
    </citation>
    <scope>NUCLEOTIDE SEQUENCE</scope>
    <source>
        <strain evidence="1">BPL698</strain>
    </source>
</reference>
<comment type="caution">
    <text evidence="1">The sequence shown here is derived from an EMBL/GenBank/DDBJ whole genome shotgun (WGS) entry which is preliminary data.</text>
</comment>
<sequence>MSSSSTAARAEARRRAILSRGNDRLSKLTTSARGDDAAQTVHAADSPLPSSAPRRNLAKFIGDDPLPNTPASDKPPRRSPDTHTSRLETATELGNSPPEPSAWSNEQQQQFLQTLLGRPPHDPTRPLDANAPVTSSVVPDDPLLALISSFRAQAGVNQGAEGIFQSGMEAKPKRPIQKLLPILHVISVWALVAFFIVWREPEAFRARHSAVVPSGNTWSRWARLASSPAEQSAWGIEIPFFWAFISLELALHSTRIFLDFDSTQSPLLLTLILPYLPMPLSSIIMHGLNYLHILGTLVDDLAAAVVAMGLFIAASSLHEN</sequence>
<evidence type="ECO:0000313" key="2">
    <source>
        <dbReference type="Proteomes" id="UP001207468"/>
    </source>
</evidence>
<gene>
    <name evidence="1" type="ORF">F5148DRAFT_534983</name>
</gene>
<protein>
    <submittedName>
        <fullName evidence="1">Uncharacterized protein</fullName>
    </submittedName>
</protein>
<keyword evidence="2" id="KW-1185">Reference proteome</keyword>
<dbReference type="Proteomes" id="UP001207468">
    <property type="component" value="Unassembled WGS sequence"/>
</dbReference>
<proteinExistence type="predicted"/>